<evidence type="ECO:0000313" key="2">
    <source>
        <dbReference type="Proteomes" id="UP000093071"/>
    </source>
</evidence>
<accession>A0A1C3TNV6</accession>
<organism evidence="1 2">
    <name type="scientific">Xanthomonas translucens pv. translucens DSM 18974</name>
    <dbReference type="NCBI Taxonomy" id="1261556"/>
    <lineage>
        <taxon>Bacteria</taxon>
        <taxon>Pseudomonadati</taxon>
        <taxon>Pseudomonadota</taxon>
        <taxon>Gammaproteobacteria</taxon>
        <taxon>Lysobacterales</taxon>
        <taxon>Lysobacteraceae</taxon>
        <taxon>Xanthomonas</taxon>
        <taxon>Xanthomonas translucens group</taxon>
    </lineage>
</organism>
<gene>
    <name evidence="1" type="ORF">BN444_00246</name>
</gene>
<name>A0A1C3TNV6_XANCT</name>
<reference evidence="2" key="1">
    <citation type="submission" date="2016-07" db="EMBL/GenBank/DDBJ databases">
        <authorList>
            <person name="Jaenicke Sebastian"/>
        </authorList>
    </citation>
    <scope>NUCLEOTIDE SEQUENCE [LARGE SCALE GENOMIC DNA]</scope>
</reference>
<evidence type="ECO:0000313" key="1">
    <source>
        <dbReference type="EMBL" id="SCB04750.1"/>
    </source>
</evidence>
<dbReference type="Proteomes" id="UP000093071">
    <property type="component" value="Chromosome I"/>
</dbReference>
<dbReference type="AlphaFoldDB" id="A0A1C3TNV6"/>
<protein>
    <submittedName>
        <fullName evidence="1">Uncharacterized protein</fullName>
    </submittedName>
</protein>
<sequence length="113" mass="12608">MLTEKVWRWLGSHEHGTISVQLAGVGAEPALRNLCEALRRKITSAQAFIHVNKPPVVAALDRVLGIPEQNLVWVYLNKGTHEEADRDDFDGNEVESVVTTLEELEALDLRPGR</sequence>
<dbReference type="EMBL" id="LT604072">
    <property type="protein sequence ID" value="SCB04750.1"/>
    <property type="molecule type" value="Genomic_DNA"/>
</dbReference>
<proteinExistence type="predicted"/>
<dbReference type="RefSeq" id="WP_197659501.1">
    <property type="nucleotide sequence ID" value="NZ_LT604072.1"/>
</dbReference>